<reference evidence="13" key="1">
    <citation type="submission" date="2014-11" db="EMBL/GenBank/DDBJ databases">
        <authorList>
            <person name="Wibberg D."/>
        </authorList>
    </citation>
    <scope>NUCLEOTIDE SEQUENCE [LARGE SCALE GENOMIC DNA]</scope>
    <source>
        <strain evidence="13">L3</strain>
    </source>
</reference>
<dbReference type="GO" id="GO:0006281">
    <property type="term" value="P:DNA repair"/>
    <property type="evidence" value="ECO:0007669"/>
    <property type="project" value="UniProtKB-KW"/>
</dbReference>
<dbReference type="InterPro" id="IPR003395">
    <property type="entry name" value="RecF/RecN/SMC_N"/>
</dbReference>
<comment type="function">
    <text evidence="1 9">May be involved in recombinational repair of damaged DNA.</text>
</comment>
<evidence type="ECO:0000313" key="13">
    <source>
        <dbReference type="Proteomes" id="UP000032809"/>
    </source>
</evidence>
<keyword evidence="7 9" id="KW-0234">DNA repair</keyword>
<evidence type="ECO:0000259" key="11">
    <source>
        <dbReference type="Pfam" id="PF02463"/>
    </source>
</evidence>
<dbReference type="PIRSF" id="PIRSF003128">
    <property type="entry name" value="RecN"/>
    <property type="match status" value="1"/>
</dbReference>
<dbReference type="SUPFAM" id="SSF52540">
    <property type="entry name" value="P-loop containing nucleoside triphosphate hydrolases"/>
    <property type="match status" value="1"/>
</dbReference>
<dbReference type="CDD" id="cd03241">
    <property type="entry name" value="ABC_RecN"/>
    <property type="match status" value="1"/>
</dbReference>
<organism evidence="12 13">
    <name type="scientific">Defluviitoga tunisiensis</name>
    <dbReference type="NCBI Taxonomy" id="1006576"/>
    <lineage>
        <taxon>Bacteria</taxon>
        <taxon>Thermotogati</taxon>
        <taxon>Thermotogota</taxon>
        <taxon>Thermotogae</taxon>
        <taxon>Petrotogales</taxon>
        <taxon>Petrotogaceae</taxon>
        <taxon>Defluviitoga</taxon>
    </lineage>
</organism>
<evidence type="ECO:0000313" key="12">
    <source>
        <dbReference type="EMBL" id="CEP78199.1"/>
    </source>
</evidence>
<dbReference type="HOGENOM" id="CLU_018297_3_1_0"/>
<evidence type="ECO:0000256" key="3">
    <source>
        <dbReference type="ARBA" id="ARBA00021315"/>
    </source>
</evidence>
<sequence>MLVSLSMNNFGLFKKANIDFSDSFNVITGESGTGKSMFLNSINVFLTGNVPQNLKTTEGSVSAFFIVNNQIKEIVQEYAPVQENELILSVNFTPKKTLFRINDTIVPRDIVQEISKFLIELHSQESNIALRDETYQNSLIFKVLRENFPDYFESYDLKYQEYLRLKKRYDNLPSNINEVLRNIDLLDYQIKVIEEVDPKPFEDDELSERFKTLNNKEEIKEKIYESLNILKDNEVHNMDIDIGTVVFNLSKIADFGFKDEYNMALSMQEQIDFLYNILQSKVDDLDLDPQELQTISDRLNKIMDLKRKYGPTLEDVLENLEKYKKEKEDLEEIKKDFNELEPKLNKLSKELIEESENIIDKTKPFLNNLKDSIEEHLKDLNMGNAEIDFSIEKLKEPKKEGAHRICFLLKTNPKSDFLPLSEIASGGELSRIILALEVVLGNTHTIDTMIFDEIDSGVGPRMADVVGKKLKELSKNKQIIVITHMPQVANLADTHFKIIKSLNEDDINSEIIHLNQDEKQKEIKEMYGSIIY</sequence>
<feature type="coiled-coil region" evidence="10">
    <location>
        <begin position="313"/>
        <end position="386"/>
    </location>
</feature>
<dbReference type="Pfam" id="PF02463">
    <property type="entry name" value="SMC_N"/>
    <property type="match status" value="1"/>
</dbReference>
<evidence type="ECO:0000256" key="4">
    <source>
        <dbReference type="ARBA" id="ARBA00022741"/>
    </source>
</evidence>
<feature type="domain" description="RecF/RecN/SMC N-terminal" evidence="11">
    <location>
        <begin position="2"/>
        <end position="500"/>
    </location>
</feature>
<dbReference type="KEGG" id="dtn:DTL3_0895"/>
<comment type="similarity">
    <text evidence="2 9">Belongs to the RecN family.</text>
</comment>
<evidence type="ECO:0000256" key="7">
    <source>
        <dbReference type="ARBA" id="ARBA00023204"/>
    </source>
</evidence>
<evidence type="ECO:0000256" key="6">
    <source>
        <dbReference type="ARBA" id="ARBA00022840"/>
    </source>
</evidence>
<dbReference type="STRING" id="1006576.DTL3_0895"/>
<dbReference type="AlphaFoldDB" id="A0A0C7P2P1"/>
<keyword evidence="4" id="KW-0547">Nucleotide-binding</keyword>
<dbReference type="Gene3D" id="3.40.50.300">
    <property type="entry name" value="P-loop containing nucleotide triphosphate hydrolases"/>
    <property type="match status" value="2"/>
</dbReference>
<gene>
    <name evidence="12" type="primary">recN</name>
    <name evidence="12" type="ORF">DTL3_0895</name>
</gene>
<evidence type="ECO:0000256" key="10">
    <source>
        <dbReference type="SAM" id="Coils"/>
    </source>
</evidence>
<evidence type="ECO:0000256" key="2">
    <source>
        <dbReference type="ARBA" id="ARBA00009441"/>
    </source>
</evidence>
<keyword evidence="13" id="KW-1185">Reference proteome</keyword>
<dbReference type="InterPro" id="IPR004604">
    <property type="entry name" value="DNA_recomb/repair_RecN"/>
</dbReference>
<dbReference type="PATRIC" id="fig|1006576.9.peg.880"/>
<name>A0A0C7P2P1_DEFTU</name>
<dbReference type="Proteomes" id="UP000032809">
    <property type="component" value="Chromosome I"/>
</dbReference>
<dbReference type="OrthoDB" id="9806954at2"/>
<dbReference type="GO" id="GO:0006310">
    <property type="term" value="P:DNA recombination"/>
    <property type="evidence" value="ECO:0007669"/>
    <property type="project" value="InterPro"/>
</dbReference>
<proteinExistence type="inferred from homology"/>
<evidence type="ECO:0000256" key="1">
    <source>
        <dbReference type="ARBA" id="ARBA00003618"/>
    </source>
</evidence>
<keyword evidence="10" id="KW-0175">Coiled coil</keyword>
<keyword evidence="6" id="KW-0067">ATP-binding</keyword>
<evidence type="ECO:0000256" key="8">
    <source>
        <dbReference type="ARBA" id="ARBA00033408"/>
    </source>
</evidence>
<evidence type="ECO:0000256" key="5">
    <source>
        <dbReference type="ARBA" id="ARBA00022763"/>
    </source>
</evidence>
<dbReference type="PANTHER" id="PTHR11059">
    <property type="entry name" value="DNA REPAIR PROTEIN RECN"/>
    <property type="match status" value="1"/>
</dbReference>
<keyword evidence="5 9" id="KW-0227">DNA damage</keyword>
<accession>A0A0C7P2P1</accession>
<dbReference type="PANTHER" id="PTHR11059:SF0">
    <property type="entry name" value="DNA REPAIR PROTEIN RECN"/>
    <property type="match status" value="1"/>
</dbReference>
<dbReference type="GO" id="GO:0005524">
    <property type="term" value="F:ATP binding"/>
    <property type="evidence" value="ECO:0007669"/>
    <property type="project" value="UniProtKB-KW"/>
</dbReference>
<dbReference type="InterPro" id="IPR027417">
    <property type="entry name" value="P-loop_NTPase"/>
</dbReference>
<dbReference type="RefSeq" id="WP_045087697.1">
    <property type="nucleotide sequence ID" value="NZ_LN824141.1"/>
</dbReference>
<evidence type="ECO:0000256" key="9">
    <source>
        <dbReference type="PIRNR" id="PIRNR003128"/>
    </source>
</evidence>
<protein>
    <recommendedName>
        <fullName evidence="3 9">DNA repair protein RecN</fullName>
    </recommendedName>
    <alternativeName>
        <fullName evidence="8 9">Recombination protein N</fullName>
    </alternativeName>
</protein>
<dbReference type="EMBL" id="LN824141">
    <property type="protein sequence ID" value="CEP78199.1"/>
    <property type="molecule type" value="Genomic_DNA"/>
</dbReference>